<feature type="domain" description="Sialidase" evidence="6">
    <location>
        <begin position="107"/>
        <end position="412"/>
    </location>
</feature>
<comment type="similarity">
    <text evidence="2">Belongs to the glycosyl hydrolase 33 family.</text>
</comment>
<dbReference type="SUPFAM" id="SSF50939">
    <property type="entry name" value="Sialidases"/>
    <property type="match status" value="1"/>
</dbReference>
<dbReference type="CDD" id="cd15482">
    <property type="entry name" value="Sialidase_non-viral"/>
    <property type="match status" value="1"/>
</dbReference>
<feature type="compositionally biased region" description="Basic and acidic residues" evidence="4">
    <location>
        <begin position="46"/>
        <end position="70"/>
    </location>
</feature>
<dbReference type="GO" id="GO:0005737">
    <property type="term" value="C:cytoplasm"/>
    <property type="evidence" value="ECO:0007669"/>
    <property type="project" value="TreeGrafter"/>
</dbReference>
<accession>A0A853A5N8</accession>
<keyword evidence="7" id="KW-0326">Glycosidase</keyword>
<keyword evidence="8" id="KW-1185">Reference proteome</keyword>
<dbReference type="EC" id="3.2.1.18" evidence="3"/>
<feature type="chain" id="PRO_5032679457" description="exo-alpha-sialidase" evidence="5">
    <location>
        <begin position="27"/>
        <end position="454"/>
    </location>
</feature>
<evidence type="ECO:0000256" key="3">
    <source>
        <dbReference type="ARBA" id="ARBA00012733"/>
    </source>
</evidence>
<keyword evidence="5" id="KW-0732">Signal</keyword>
<dbReference type="GO" id="GO:0009313">
    <property type="term" value="P:oligosaccharide catabolic process"/>
    <property type="evidence" value="ECO:0007669"/>
    <property type="project" value="TreeGrafter"/>
</dbReference>
<evidence type="ECO:0000313" key="8">
    <source>
        <dbReference type="Proteomes" id="UP000567795"/>
    </source>
</evidence>
<dbReference type="InterPro" id="IPR011040">
    <property type="entry name" value="Sialidase"/>
</dbReference>
<evidence type="ECO:0000259" key="6">
    <source>
        <dbReference type="Pfam" id="PF13088"/>
    </source>
</evidence>
<dbReference type="InterPro" id="IPR036278">
    <property type="entry name" value="Sialidase_sf"/>
</dbReference>
<dbReference type="GO" id="GO:0016020">
    <property type="term" value="C:membrane"/>
    <property type="evidence" value="ECO:0007669"/>
    <property type="project" value="TreeGrafter"/>
</dbReference>
<dbReference type="PANTHER" id="PTHR10628:SF30">
    <property type="entry name" value="EXO-ALPHA-SIALIDASE"/>
    <property type="match status" value="1"/>
</dbReference>
<name>A0A853A5N8_9ACTN</name>
<sequence length="454" mass="47249">MPSLRALTTAATFALLLAAAVTGGPAAGRADGVTPRPAGADDGGDGDARAARGDRGGDRRDDRPGDRRPDAATACTTSLPFTSGTQGYHTFRIPAVVQAGPADAPVLLAFAEGRRHSASDTGDIDVVLRRSTDGGCTWGPLQLVADVGPDTIGNPTPVVDPATGRVTLLTCTNPGGVTERQIRSGAVAGDDGRRVHVQHSDDQGATWSAPREITADVKPADWHWYATGPGHAVVLEHGEARGRLLVPANHSWVAPDGSVHDGGHTIYSDDGGDTWRLGYVEHDPADGISVNETTLAELPDGRVYLNARDQDGASPESRADTHSLDGGLTVAEPFTPQPQLAGPVVQGSVLQLRADPADGSGAAAPLLFSGPSAPDARRRMALRTSADGGETWREWLVVTHSPAGYSDLVQLDPATVGLLYETGRDSSHETIAFARIPLDQAQLDQAQTMRSAGS</sequence>
<evidence type="ECO:0000256" key="1">
    <source>
        <dbReference type="ARBA" id="ARBA00000427"/>
    </source>
</evidence>
<evidence type="ECO:0000313" key="7">
    <source>
        <dbReference type="EMBL" id="NYI06001.1"/>
    </source>
</evidence>
<proteinExistence type="inferred from homology"/>
<dbReference type="InterPro" id="IPR026856">
    <property type="entry name" value="Sialidase_fam"/>
</dbReference>
<feature type="signal peptide" evidence="5">
    <location>
        <begin position="1"/>
        <end position="26"/>
    </location>
</feature>
<protein>
    <recommendedName>
        <fullName evidence="3">exo-alpha-sialidase</fullName>
        <ecNumber evidence="3">3.2.1.18</ecNumber>
    </recommendedName>
</protein>
<feature type="region of interest" description="Disordered" evidence="4">
    <location>
        <begin position="25"/>
        <end position="79"/>
    </location>
</feature>
<organism evidence="7 8">
    <name type="scientific">Allostreptomyces psammosilenae</name>
    <dbReference type="NCBI Taxonomy" id="1892865"/>
    <lineage>
        <taxon>Bacteria</taxon>
        <taxon>Bacillati</taxon>
        <taxon>Actinomycetota</taxon>
        <taxon>Actinomycetes</taxon>
        <taxon>Kitasatosporales</taxon>
        <taxon>Streptomycetaceae</taxon>
        <taxon>Allostreptomyces</taxon>
    </lineage>
</organism>
<dbReference type="Gene3D" id="2.120.10.10">
    <property type="match status" value="1"/>
</dbReference>
<keyword evidence="7" id="KW-0378">Hydrolase</keyword>
<dbReference type="GO" id="GO:0004308">
    <property type="term" value="F:exo-alpha-sialidase activity"/>
    <property type="evidence" value="ECO:0007669"/>
    <property type="project" value="UniProtKB-EC"/>
</dbReference>
<dbReference type="PANTHER" id="PTHR10628">
    <property type="entry name" value="SIALIDASE"/>
    <property type="match status" value="1"/>
</dbReference>
<comment type="catalytic activity">
    <reaction evidence="1">
        <text>Hydrolysis of alpha-(2-&gt;3)-, alpha-(2-&gt;6)-, alpha-(2-&gt;8)- glycosidic linkages of terminal sialic acid residues in oligosaccharides, glycoproteins, glycolipids, colominic acid and synthetic substrates.</text>
        <dbReference type="EC" id="3.2.1.18"/>
    </reaction>
</comment>
<evidence type="ECO:0000256" key="5">
    <source>
        <dbReference type="SAM" id="SignalP"/>
    </source>
</evidence>
<gene>
    <name evidence="7" type="ORF">FHU37_002944</name>
</gene>
<evidence type="ECO:0000256" key="4">
    <source>
        <dbReference type="SAM" id="MobiDB-lite"/>
    </source>
</evidence>
<dbReference type="Pfam" id="PF13088">
    <property type="entry name" value="BNR_2"/>
    <property type="match status" value="1"/>
</dbReference>
<evidence type="ECO:0000256" key="2">
    <source>
        <dbReference type="ARBA" id="ARBA00009348"/>
    </source>
</evidence>
<dbReference type="AlphaFoldDB" id="A0A853A5N8"/>
<dbReference type="EMBL" id="JACBZD010000001">
    <property type="protein sequence ID" value="NYI06001.1"/>
    <property type="molecule type" value="Genomic_DNA"/>
</dbReference>
<feature type="compositionally biased region" description="Low complexity" evidence="4">
    <location>
        <begin position="25"/>
        <end position="40"/>
    </location>
</feature>
<dbReference type="Proteomes" id="UP000567795">
    <property type="component" value="Unassembled WGS sequence"/>
</dbReference>
<reference evidence="7 8" key="1">
    <citation type="submission" date="2020-07" db="EMBL/GenBank/DDBJ databases">
        <title>Sequencing the genomes of 1000 actinobacteria strains.</title>
        <authorList>
            <person name="Klenk H.-P."/>
        </authorList>
    </citation>
    <scope>NUCLEOTIDE SEQUENCE [LARGE SCALE GENOMIC DNA]</scope>
    <source>
        <strain evidence="7 8">DSM 42178</strain>
    </source>
</reference>
<dbReference type="RefSeq" id="WP_312892613.1">
    <property type="nucleotide sequence ID" value="NZ_JACBZD010000001.1"/>
</dbReference>
<comment type="caution">
    <text evidence="7">The sequence shown here is derived from an EMBL/GenBank/DDBJ whole genome shotgun (WGS) entry which is preliminary data.</text>
</comment>
<dbReference type="GO" id="GO:0006689">
    <property type="term" value="P:ganglioside catabolic process"/>
    <property type="evidence" value="ECO:0007669"/>
    <property type="project" value="TreeGrafter"/>
</dbReference>